<feature type="signal peptide" evidence="1">
    <location>
        <begin position="1"/>
        <end position="22"/>
    </location>
</feature>
<dbReference type="Pfam" id="PF21348">
    <property type="entry name" value="RGL11_C"/>
    <property type="match status" value="1"/>
</dbReference>
<feature type="chain" id="PRO_5011580756" description="Rhamnogalacturonan lyase family 11 C-terminal domain-containing protein" evidence="1">
    <location>
        <begin position="23"/>
        <end position="484"/>
    </location>
</feature>
<dbReference type="InterPro" id="IPR049366">
    <property type="entry name" value="RGL11_C"/>
</dbReference>
<evidence type="ECO:0000313" key="3">
    <source>
        <dbReference type="EMBL" id="SDL32845.1"/>
    </source>
</evidence>
<keyword evidence="1" id="KW-0732">Signal</keyword>
<evidence type="ECO:0000259" key="2">
    <source>
        <dbReference type="Pfam" id="PF21348"/>
    </source>
</evidence>
<proteinExistence type="predicted"/>
<sequence length="484" mass="53988">MKLKISLLMSCLCICFSLKSQTNNKIDLNVITEFSLGSDVGALRAVPVLIGPNESAIFVSYSADKEMDPSIEMFFTPSDKLKFALFTLDGQLIWKKELGAGTINGRWFTPIFPFDLDNDGIDEIYFVNNPDSVHILGYKQLRLEALDSRTGKLIGQWPWKRTEWGSSLSHTFRNFIFGGYSNGEPILMTAQGTYGKMGLQAWDKGMGKRWDLVIEKEDPGARGSHMSPVVDIDFDGIDEILWGERCISIDDGRYLFIADENEYNGHSDVIQPTLNRATNKWSIFTCRESGDKGQIKPRVVMFNDSGQRIWKDLDEGHMDMGWTAHLDNSPVSILAFTISIGAKVAGSDGFFRADVKEHAYNASTGEKLELPFNAYNTVPVDLDGDGYHEFACAIGEQADRKVYNISGEVIADLGEKAYLAIASKFINLPGEQLLCYYPDGTIKIWADKNAKDSDVALKRYNSPYYKLTQKLTATGNNLINLGGL</sequence>
<gene>
    <name evidence="3" type="ORF">SAMN04488514_101417</name>
</gene>
<dbReference type="OrthoDB" id="9802318at2"/>
<dbReference type="SUPFAM" id="SSF69318">
    <property type="entry name" value="Integrin alpha N-terminal domain"/>
    <property type="match status" value="1"/>
</dbReference>
<evidence type="ECO:0000313" key="4">
    <source>
        <dbReference type="Proteomes" id="UP000199440"/>
    </source>
</evidence>
<dbReference type="Proteomes" id="UP000199440">
    <property type="component" value="Unassembled WGS sequence"/>
</dbReference>
<organism evidence="3 4">
    <name type="scientific">Kriegella aquimaris</name>
    <dbReference type="NCBI Taxonomy" id="192904"/>
    <lineage>
        <taxon>Bacteria</taxon>
        <taxon>Pseudomonadati</taxon>
        <taxon>Bacteroidota</taxon>
        <taxon>Flavobacteriia</taxon>
        <taxon>Flavobacteriales</taxon>
        <taxon>Flavobacteriaceae</taxon>
        <taxon>Kriegella</taxon>
    </lineage>
</organism>
<reference evidence="3 4" key="1">
    <citation type="submission" date="2016-10" db="EMBL/GenBank/DDBJ databases">
        <authorList>
            <person name="de Groot N.N."/>
        </authorList>
    </citation>
    <scope>NUCLEOTIDE SEQUENCE [LARGE SCALE GENOMIC DNA]</scope>
    <source>
        <strain evidence="3 4">DSM 19886</strain>
    </source>
</reference>
<dbReference type="STRING" id="192904.SAMN04488514_101417"/>
<name>A0A1G9J6I8_9FLAO</name>
<evidence type="ECO:0000256" key="1">
    <source>
        <dbReference type="SAM" id="SignalP"/>
    </source>
</evidence>
<keyword evidence="4" id="KW-1185">Reference proteome</keyword>
<accession>A0A1G9J6I8</accession>
<dbReference type="AlphaFoldDB" id="A0A1G9J6I8"/>
<dbReference type="RefSeq" id="WP_089884767.1">
    <property type="nucleotide sequence ID" value="NZ_FNGV01000001.1"/>
</dbReference>
<protein>
    <recommendedName>
        <fullName evidence="2">Rhamnogalacturonan lyase family 11 C-terminal domain-containing protein</fullName>
    </recommendedName>
</protein>
<feature type="domain" description="Rhamnogalacturonan lyase family 11 C-terminal" evidence="2">
    <location>
        <begin position="163"/>
        <end position="327"/>
    </location>
</feature>
<dbReference type="InterPro" id="IPR028994">
    <property type="entry name" value="Integrin_alpha_N"/>
</dbReference>
<dbReference type="EMBL" id="FNGV01000001">
    <property type="protein sequence ID" value="SDL32845.1"/>
    <property type="molecule type" value="Genomic_DNA"/>
</dbReference>
<dbReference type="Gene3D" id="2.130.10.10">
    <property type="entry name" value="YVTN repeat-like/Quinoprotein amine dehydrogenase"/>
    <property type="match status" value="1"/>
</dbReference>
<dbReference type="InterPro" id="IPR015943">
    <property type="entry name" value="WD40/YVTN_repeat-like_dom_sf"/>
</dbReference>